<protein>
    <submittedName>
        <fullName evidence="1">Uncharacterized protein</fullName>
    </submittedName>
</protein>
<name>A0AAD1XUN9_EUPCR</name>
<organism evidence="1 2">
    <name type="scientific">Euplotes crassus</name>
    <dbReference type="NCBI Taxonomy" id="5936"/>
    <lineage>
        <taxon>Eukaryota</taxon>
        <taxon>Sar</taxon>
        <taxon>Alveolata</taxon>
        <taxon>Ciliophora</taxon>
        <taxon>Intramacronucleata</taxon>
        <taxon>Spirotrichea</taxon>
        <taxon>Hypotrichia</taxon>
        <taxon>Euplotida</taxon>
        <taxon>Euplotidae</taxon>
        <taxon>Moneuplotes</taxon>
    </lineage>
</organism>
<sequence>MDSRLPSAWTLVQQTEIQTNEALKKIYYQIVTESNKFFIWGKKLSLCIENIKDQSFLKTMRKIPYHHLEKINLLNVSHRSIKKIKFLLEEGIRINADSLVFEANNLSRVTAYLNLIIKISYKISHLICLEELIMNELQLKRILFAYKHVKVLQFSQCIFSLPKVPDFTKCLEGTSIKGICLANCEGRDYNDWINEPQKFENLIEGFSNSDLKDSLQEIDLWYFCELKLDFVKEVLSKHGFGHVEVLGNFDH</sequence>
<reference evidence="1" key="1">
    <citation type="submission" date="2023-07" db="EMBL/GenBank/DDBJ databases">
        <authorList>
            <consortium name="AG Swart"/>
            <person name="Singh M."/>
            <person name="Singh A."/>
            <person name="Seah K."/>
            <person name="Emmerich C."/>
        </authorList>
    </citation>
    <scope>NUCLEOTIDE SEQUENCE</scope>
    <source>
        <strain evidence="1">DP1</strain>
    </source>
</reference>
<evidence type="ECO:0000313" key="2">
    <source>
        <dbReference type="Proteomes" id="UP001295684"/>
    </source>
</evidence>
<evidence type="ECO:0000313" key="1">
    <source>
        <dbReference type="EMBL" id="CAI2379511.1"/>
    </source>
</evidence>
<keyword evidence="2" id="KW-1185">Reference proteome</keyword>
<dbReference type="AlphaFoldDB" id="A0AAD1XUN9"/>
<comment type="caution">
    <text evidence="1">The sequence shown here is derived from an EMBL/GenBank/DDBJ whole genome shotgun (WGS) entry which is preliminary data.</text>
</comment>
<dbReference type="Proteomes" id="UP001295684">
    <property type="component" value="Unassembled WGS sequence"/>
</dbReference>
<gene>
    <name evidence="1" type="ORF">ECRASSUSDP1_LOCUS20921</name>
</gene>
<accession>A0AAD1XUN9</accession>
<dbReference type="EMBL" id="CAMPGE010021360">
    <property type="protein sequence ID" value="CAI2379511.1"/>
    <property type="molecule type" value="Genomic_DNA"/>
</dbReference>
<proteinExistence type="predicted"/>